<protein>
    <submittedName>
        <fullName evidence="1">Uncharacterized protein</fullName>
    </submittedName>
</protein>
<evidence type="ECO:0000313" key="1">
    <source>
        <dbReference type="EMBL" id="KAF3593477.1"/>
    </source>
</evidence>
<proteinExistence type="predicted"/>
<gene>
    <name evidence="1" type="ORF">DY000_02020623</name>
</gene>
<dbReference type="EMBL" id="QGKV02000299">
    <property type="protein sequence ID" value="KAF3593477.1"/>
    <property type="molecule type" value="Genomic_DNA"/>
</dbReference>
<dbReference type="Proteomes" id="UP000266723">
    <property type="component" value="Unassembled WGS sequence"/>
</dbReference>
<evidence type="ECO:0000313" key="2">
    <source>
        <dbReference type="Proteomes" id="UP000266723"/>
    </source>
</evidence>
<sequence>MSPRRRCSSPTHNFPHSRESCCKVIEQELLTLDCKEKPEVDRVEANRMREITTGGDEEKRNRGEELDGDVLDLLTDGIGRW</sequence>
<comment type="caution">
    <text evidence="1">The sequence shown here is derived from an EMBL/GenBank/DDBJ whole genome shotgun (WGS) entry which is preliminary data.</text>
</comment>
<keyword evidence="2" id="KW-1185">Reference proteome</keyword>
<accession>A0ABQ7E8T4</accession>
<name>A0ABQ7E8T4_BRACR</name>
<organism evidence="1 2">
    <name type="scientific">Brassica cretica</name>
    <name type="common">Mustard</name>
    <dbReference type="NCBI Taxonomy" id="69181"/>
    <lineage>
        <taxon>Eukaryota</taxon>
        <taxon>Viridiplantae</taxon>
        <taxon>Streptophyta</taxon>
        <taxon>Embryophyta</taxon>
        <taxon>Tracheophyta</taxon>
        <taxon>Spermatophyta</taxon>
        <taxon>Magnoliopsida</taxon>
        <taxon>eudicotyledons</taxon>
        <taxon>Gunneridae</taxon>
        <taxon>Pentapetalae</taxon>
        <taxon>rosids</taxon>
        <taxon>malvids</taxon>
        <taxon>Brassicales</taxon>
        <taxon>Brassicaceae</taxon>
        <taxon>Brassiceae</taxon>
        <taxon>Brassica</taxon>
    </lineage>
</organism>
<reference evidence="1 2" key="1">
    <citation type="journal article" date="2020" name="BMC Genomics">
        <title>Intraspecific diversification of the crop wild relative Brassica cretica Lam. using demographic model selection.</title>
        <authorList>
            <person name="Kioukis A."/>
            <person name="Michalopoulou V.A."/>
            <person name="Briers L."/>
            <person name="Pirintsos S."/>
            <person name="Studholme D.J."/>
            <person name="Pavlidis P."/>
            <person name="Sarris P.F."/>
        </authorList>
    </citation>
    <scope>NUCLEOTIDE SEQUENCE [LARGE SCALE GENOMIC DNA]</scope>
    <source>
        <strain evidence="2">cv. PFS-1207/04</strain>
    </source>
</reference>